<reference evidence="2 3" key="1">
    <citation type="journal article" date="2008" name="Science">
        <title>The Physcomitrella genome reveals evolutionary insights into the conquest of land by plants.</title>
        <authorList>
            <person name="Rensing S."/>
            <person name="Lang D."/>
            <person name="Zimmer A."/>
            <person name="Terry A."/>
            <person name="Salamov A."/>
            <person name="Shapiro H."/>
            <person name="Nishiyama T."/>
            <person name="Perroud P.-F."/>
            <person name="Lindquist E."/>
            <person name="Kamisugi Y."/>
            <person name="Tanahashi T."/>
            <person name="Sakakibara K."/>
            <person name="Fujita T."/>
            <person name="Oishi K."/>
            <person name="Shin-I T."/>
            <person name="Kuroki Y."/>
            <person name="Toyoda A."/>
            <person name="Suzuki Y."/>
            <person name="Hashimoto A."/>
            <person name="Yamaguchi K."/>
            <person name="Sugano A."/>
            <person name="Kohara Y."/>
            <person name="Fujiyama A."/>
            <person name="Anterola A."/>
            <person name="Aoki S."/>
            <person name="Ashton N."/>
            <person name="Barbazuk W.B."/>
            <person name="Barker E."/>
            <person name="Bennetzen J."/>
            <person name="Bezanilla M."/>
            <person name="Blankenship R."/>
            <person name="Cho S.H."/>
            <person name="Dutcher S."/>
            <person name="Estelle M."/>
            <person name="Fawcett J.A."/>
            <person name="Gundlach H."/>
            <person name="Hanada K."/>
            <person name="Heyl A."/>
            <person name="Hicks K.A."/>
            <person name="Hugh J."/>
            <person name="Lohr M."/>
            <person name="Mayer K."/>
            <person name="Melkozernov A."/>
            <person name="Murata T."/>
            <person name="Nelson D."/>
            <person name="Pils B."/>
            <person name="Prigge M."/>
            <person name="Reiss B."/>
            <person name="Renner T."/>
            <person name="Rombauts S."/>
            <person name="Rushton P."/>
            <person name="Sanderfoot A."/>
            <person name="Schween G."/>
            <person name="Shiu S.-H."/>
            <person name="Stueber K."/>
            <person name="Theodoulou F.L."/>
            <person name="Tu H."/>
            <person name="Van de Peer Y."/>
            <person name="Verrier P.J."/>
            <person name="Waters E."/>
            <person name="Wood A."/>
            <person name="Yang L."/>
            <person name="Cove D."/>
            <person name="Cuming A."/>
            <person name="Hasebe M."/>
            <person name="Lucas S."/>
            <person name="Mishler D.B."/>
            <person name="Reski R."/>
            <person name="Grigoriev I."/>
            <person name="Quatrano R.S."/>
            <person name="Boore J.L."/>
        </authorList>
    </citation>
    <scope>NUCLEOTIDE SEQUENCE [LARGE SCALE GENOMIC DNA]</scope>
    <source>
        <strain evidence="2 3">cv. Gransden 2004</strain>
    </source>
</reference>
<reference evidence="2 3" key="2">
    <citation type="journal article" date="2018" name="Plant J.">
        <title>The Physcomitrella patens chromosome-scale assembly reveals moss genome structure and evolution.</title>
        <authorList>
            <person name="Lang D."/>
            <person name="Ullrich K.K."/>
            <person name="Murat F."/>
            <person name="Fuchs J."/>
            <person name="Jenkins J."/>
            <person name="Haas F.B."/>
            <person name="Piednoel M."/>
            <person name="Gundlach H."/>
            <person name="Van Bel M."/>
            <person name="Meyberg R."/>
            <person name="Vives C."/>
            <person name="Morata J."/>
            <person name="Symeonidi A."/>
            <person name="Hiss M."/>
            <person name="Muchero W."/>
            <person name="Kamisugi Y."/>
            <person name="Saleh O."/>
            <person name="Blanc G."/>
            <person name="Decker E.L."/>
            <person name="van Gessel N."/>
            <person name="Grimwood J."/>
            <person name="Hayes R.D."/>
            <person name="Graham S.W."/>
            <person name="Gunter L.E."/>
            <person name="McDaniel S.F."/>
            <person name="Hoernstein S.N.W."/>
            <person name="Larsson A."/>
            <person name="Li F.W."/>
            <person name="Perroud P.F."/>
            <person name="Phillips J."/>
            <person name="Ranjan P."/>
            <person name="Rokshar D.S."/>
            <person name="Rothfels C.J."/>
            <person name="Schneider L."/>
            <person name="Shu S."/>
            <person name="Stevenson D.W."/>
            <person name="Thummler F."/>
            <person name="Tillich M."/>
            <person name="Villarreal Aguilar J.C."/>
            <person name="Widiez T."/>
            <person name="Wong G.K."/>
            <person name="Wymore A."/>
            <person name="Zhang Y."/>
            <person name="Zimmer A.D."/>
            <person name="Quatrano R.S."/>
            <person name="Mayer K.F.X."/>
            <person name="Goodstein D."/>
            <person name="Casacuberta J.M."/>
            <person name="Vandepoele K."/>
            <person name="Reski R."/>
            <person name="Cuming A.C."/>
            <person name="Tuskan G.A."/>
            <person name="Maumus F."/>
            <person name="Salse J."/>
            <person name="Schmutz J."/>
            <person name="Rensing S.A."/>
        </authorList>
    </citation>
    <scope>NUCLEOTIDE SEQUENCE [LARGE SCALE GENOMIC DNA]</scope>
    <source>
        <strain evidence="2 3">cv. Gransden 2004</strain>
    </source>
</reference>
<reference evidence="2" key="3">
    <citation type="submission" date="2020-12" db="UniProtKB">
        <authorList>
            <consortium name="EnsemblPlants"/>
        </authorList>
    </citation>
    <scope>IDENTIFICATION</scope>
</reference>
<dbReference type="PANTHER" id="PTHR13452">
    <property type="entry name" value="THUMP DOMAIN CONTAINING PROTEIN 1-RELATED"/>
    <property type="match status" value="1"/>
</dbReference>
<feature type="compositionally biased region" description="Basic and acidic residues" evidence="1">
    <location>
        <begin position="118"/>
        <end position="131"/>
    </location>
</feature>
<proteinExistence type="predicted"/>
<evidence type="ECO:0000313" key="2">
    <source>
        <dbReference type="EnsemblPlants" id="Pp3c10_230V3.3"/>
    </source>
</evidence>
<evidence type="ECO:0008006" key="4">
    <source>
        <dbReference type="Google" id="ProtNLM"/>
    </source>
</evidence>
<dbReference type="InterPro" id="IPR040183">
    <property type="entry name" value="THUMPD1-like"/>
</dbReference>
<evidence type="ECO:0000313" key="3">
    <source>
        <dbReference type="Proteomes" id="UP000006727"/>
    </source>
</evidence>
<dbReference type="EnsemblPlants" id="Pp3c10_230V3.3">
    <property type="protein sequence ID" value="Pp3c10_230V3.3"/>
    <property type="gene ID" value="Pp3c10_230"/>
</dbReference>
<organism evidence="2 3">
    <name type="scientific">Physcomitrium patens</name>
    <name type="common">Spreading-leaved earth moss</name>
    <name type="synonym">Physcomitrella patens</name>
    <dbReference type="NCBI Taxonomy" id="3218"/>
    <lineage>
        <taxon>Eukaryota</taxon>
        <taxon>Viridiplantae</taxon>
        <taxon>Streptophyta</taxon>
        <taxon>Embryophyta</taxon>
        <taxon>Bryophyta</taxon>
        <taxon>Bryophytina</taxon>
        <taxon>Bryopsida</taxon>
        <taxon>Funariidae</taxon>
        <taxon>Funariales</taxon>
        <taxon>Funariaceae</taxon>
        <taxon>Physcomitrium</taxon>
    </lineage>
</organism>
<evidence type="ECO:0000256" key="1">
    <source>
        <dbReference type="SAM" id="MobiDB-lite"/>
    </source>
</evidence>
<feature type="region of interest" description="Disordered" evidence="1">
    <location>
        <begin position="1"/>
        <end position="32"/>
    </location>
</feature>
<dbReference type="GO" id="GO:0006400">
    <property type="term" value="P:tRNA modification"/>
    <property type="evidence" value="ECO:0007669"/>
    <property type="project" value="InterPro"/>
</dbReference>
<dbReference type="GO" id="GO:0003723">
    <property type="term" value="F:RNA binding"/>
    <property type="evidence" value="ECO:0007669"/>
    <property type="project" value="InterPro"/>
</dbReference>
<protein>
    <recommendedName>
        <fullName evidence="4">THUMP domain-containing protein</fullName>
    </recommendedName>
</protein>
<feature type="compositionally biased region" description="Polar residues" evidence="1">
    <location>
        <begin position="132"/>
        <end position="150"/>
    </location>
</feature>
<dbReference type="PANTHER" id="PTHR13452:SF13">
    <property type="entry name" value="OS02G0672400 PROTEIN"/>
    <property type="match status" value="1"/>
</dbReference>
<dbReference type="Gramene" id="Pp3c10_230V3.3">
    <property type="protein sequence ID" value="Pp3c10_230V3.3"/>
    <property type="gene ID" value="Pp3c10_230"/>
</dbReference>
<sequence>MDAAALAPPPVGGNAGPDSSPPRSPALKPWDQHGGVINMPRYLYSSDAVPLLHRSGFLITCAYRREKSATKEAVEILREFLDFTKPNGGAKRARTESYSGSTQQNSLGLTKIEAQLRSPEERDTKVAEVERQSSSTGITGKLDGSNTDEGSPTAMEKNGFGMDHAETFTLSDRDTGLGCSSAPDMKGEFRLVKLARNGMVYISIPCRSAEDLFTSFIKIINDFHSRTRAAPRWCHRIFPAQVTCLWTKEDVQSNVITLVKTFIKGRDISSSSPLKLPSTNED</sequence>
<dbReference type="EMBL" id="ABEU02000010">
    <property type="status" value="NOT_ANNOTATED_CDS"/>
    <property type="molecule type" value="Genomic_DNA"/>
</dbReference>
<name>A0A7I4A166_PHYPA</name>
<dbReference type="Proteomes" id="UP000006727">
    <property type="component" value="Chromosome 10"/>
</dbReference>
<accession>A0A7I4A166</accession>
<keyword evidence="3" id="KW-1185">Reference proteome</keyword>
<dbReference type="AlphaFoldDB" id="A0A7I4A166"/>
<gene>
    <name evidence="2" type="primary">LOC112287295</name>
</gene>
<feature type="region of interest" description="Disordered" evidence="1">
    <location>
        <begin position="117"/>
        <end position="151"/>
    </location>
</feature>